<keyword evidence="4 6" id="KW-0472">Membrane</keyword>
<evidence type="ECO:0000313" key="9">
    <source>
        <dbReference type="Proteomes" id="UP000015104"/>
    </source>
</evidence>
<evidence type="ECO:0000256" key="1">
    <source>
        <dbReference type="ARBA" id="ARBA00004141"/>
    </source>
</evidence>
<evidence type="ECO:0000256" key="4">
    <source>
        <dbReference type="ARBA" id="ARBA00023136"/>
    </source>
</evidence>
<proteinExistence type="predicted"/>
<dbReference type="KEGG" id="tut:107361740"/>
<feature type="region of interest" description="Disordered" evidence="5">
    <location>
        <begin position="1"/>
        <end position="22"/>
    </location>
</feature>
<dbReference type="PROSITE" id="PS50801">
    <property type="entry name" value="STAS"/>
    <property type="match status" value="1"/>
</dbReference>
<feature type="transmembrane region" description="Helical" evidence="6">
    <location>
        <begin position="271"/>
        <end position="296"/>
    </location>
</feature>
<feature type="transmembrane region" description="Helical" evidence="6">
    <location>
        <begin position="129"/>
        <end position="145"/>
    </location>
</feature>
<feature type="transmembrane region" description="Helical" evidence="6">
    <location>
        <begin position="432"/>
        <end position="448"/>
    </location>
</feature>
<accession>T1K8X9</accession>
<gene>
    <name evidence="8" type="primary">107361740</name>
</gene>
<dbReference type="SUPFAM" id="SSF52091">
    <property type="entry name" value="SpoIIaa-like"/>
    <property type="match status" value="1"/>
</dbReference>
<feature type="transmembrane region" description="Helical" evidence="6">
    <location>
        <begin position="198"/>
        <end position="222"/>
    </location>
</feature>
<dbReference type="InterPro" id="IPR011547">
    <property type="entry name" value="SLC26A/SulP_dom"/>
</dbReference>
<keyword evidence="3 6" id="KW-1133">Transmembrane helix</keyword>
<organism evidence="8 9">
    <name type="scientific">Tetranychus urticae</name>
    <name type="common">Two-spotted spider mite</name>
    <dbReference type="NCBI Taxonomy" id="32264"/>
    <lineage>
        <taxon>Eukaryota</taxon>
        <taxon>Metazoa</taxon>
        <taxon>Ecdysozoa</taxon>
        <taxon>Arthropoda</taxon>
        <taxon>Chelicerata</taxon>
        <taxon>Arachnida</taxon>
        <taxon>Acari</taxon>
        <taxon>Acariformes</taxon>
        <taxon>Trombidiformes</taxon>
        <taxon>Prostigmata</taxon>
        <taxon>Eleutherengona</taxon>
        <taxon>Raphignathae</taxon>
        <taxon>Tetranychoidea</taxon>
        <taxon>Tetranychidae</taxon>
        <taxon>Tetranychus</taxon>
    </lineage>
</organism>
<feature type="domain" description="STAS" evidence="7">
    <location>
        <begin position="545"/>
        <end position="677"/>
    </location>
</feature>
<dbReference type="Pfam" id="PF00916">
    <property type="entry name" value="Sulfate_transp"/>
    <property type="match status" value="1"/>
</dbReference>
<dbReference type="Proteomes" id="UP000015104">
    <property type="component" value="Unassembled WGS sequence"/>
</dbReference>
<evidence type="ECO:0000313" key="8">
    <source>
        <dbReference type="EnsemblMetazoa" id="tetur07g02970.1"/>
    </source>
</evidence>
<dbReference type="OrthoDB" id="7365796at2759"/>
<feature type="transmembrane region" description="Helical" evidence="6">
    <location>
        <begin position="508"/>
        <end position="525"/>
    </location>
</feature>
<dbReference type="GO" id="GO:0016020">
    <property type="term" value="C:membrane"/>
    <property type="evidence" value="ECO:0007669"/>
    <property type="project" value="UniProtKB-SubCell"/>
</dbReference>
<feature type="transmembrane region" description="Helical" evidence="6">
    <location>
        <begin position="363"/>
        <end position="382"/>
    </location>
</feature>
<comment type="subcellular location">
    <subcellularLocation>
        <location evidence="1">Membrane</location>
        <topology evidence="1">Multi-pass membrane protein</topology>
    </subcellularLocation>
</comment>
<dbReference type="Gene3D" id="3.30.750.24">
    <property type="entry name" value="STAS domain"/>
    <property type="match status" value="1"/>
</dbReference>
<name>T1K8X9_TETUR</name>
<dbReference type="InterPro" id="IPR001902">
    <property type="entry name" value="SLC26A/SulP_fam"/>
</dbReference>
<dbReference type="InterPro" id="IPR002645">
    <property type="entry name" value="STAS_dom"/>
</dbReference>
<dbReference type="PANTHER" id="PTHR11814">
    <property type="entry name" value="SULFATE TRANSPORTER"/>
    <property type="match status" value="1"/>
</dbReference>
<feature type="transmembrane region" description="Helical" evidence="6">
    <location>
        <begin position="229"/>
        <end position="251"/>
    </location>
</feature>
<keyword evidence="2 6" id="KW-0812">Transmembrane</keyword>
<reference evidence="8" key="2">
    <citation type="submission" date="2015-06" db="UniProtKB">
        <authorList>
            <consortium name="EnsemblMetazoa"/>
        </authorList>
    </citation>
    <scope>IDENTIFICATION</scope>
</reference>
<evidence type="ECO:0000256" key="2">
    <source>
        <dbReference type="ARBA" id="ARBA00022692"/>
    </source>
</evidence>
<dbReference type="EnsemblMetazoa" id="tetur07g02970.1">
    <property type="protein sequence ID" value="tetur07g02970.1"/>
    <property type="gene ID" value="tetur07g02970"/>
</dbReference>
<evidence type="ECO:0000256" key="6">
    <source>
        <dbReference type="SAM" id="Phobius"/>
    </source>
</evidence>
<dbReference type="CDD" id="cd07042">
    <property type="entry name" value="STAS_SulP_like_sulfate_transporter"/>
    <property type="match status" value="1"/>
</dbReference>
<dbReference type="Pfam" id="PF01740">
    <property type="entry name" value="STAS"/>
    <property type="match status" value="1"/>
</dbReference>
<dbReference type="STRING" id="32264.T1K8X9"/>
<dbReference type="GO" id="GO:0055085">
    <property type="term" value="P:transmembrane transport"/>
    <property type="evidence" value="ECO:0007669"/>
    <property type="project" value="InterPro"/>
</dbReference>
<keyword evidence="9" id="KW-1185">Reference proteome</keyword>
<dbReference type="eggNOG" id="KOG0236">
    <property type="taxonomic scope" value="Eukaryota"/>
</dbReference>
<dbReference type="OMA" id="MAMFERT"/>
<evidence type="ECO:0000256" key="3">
    <source>
        <dbReference type="ARBA" id="ARBA00022989"/>
    </source>
</evidence>
<reference evidence="9" key="1">
    <citation type="submission" date="2011-08" db="EMBL/GenBank/DDBJ databases">
        <authorList>
            <person name="Rombauts S."/>
        </authorList>
    </citation>
    <scope>NUCLEOTIDE SEQUENCE</scope>
    <source>
        <strain evidence="9">London</strain>
    </source>
</reference>
<dbReference type="AlphaFoldDB" id="T1K8X9"/>
<dbReference type="InterPro" id="IPR036513">
    <property type="entry name" value="STAS_dom_sf"/>
</dbReference>
<feature type="transmembrane region" description="Helical" evidence="6">
    <location>
        <begin position="157"/>
        <end position="178"/>
    </location>
</feature>
<dbReference type="HOGENOM" id="CLU_003182_9_4_1"/>
<dbReference type="NCBIfam" id="TIGR00815">
    <property type="entry name" value="sulP"/>
    <property type="match status" value="1"/>
</dbReference>
<feature type="transmembrane region" description="Helical" evidence="6">
    <location>
        <begin position="308"/>
        <end position="327"/>
    </location>
</feature>
<evidence type="ECO:0000259" key="7">
    <source>
        <dbReference type="PROSITE" id="PS50801"/>
    </source>
</evidence>
<sequence>MDNNDKTDSTQELTESTLKKDETKFQSSFASLRSKPNPLEWQDVEVKFGRRPLRQQDSTMARVTDSAENFCLKSPIVVWLLTIFPSITWIRNYSIKNYLIPDIISGLTVSVIHVPQGMAYGLLAGTNPANGLYVSFFPVLIYALMSQSRHASLGTMAVTSIMTSNVLNHLGAVPQAAFNSTQLASFDRPPTIEEAITTLSFICAIFMLIGGIFQLGVLSLVLSEQMLTAFACGATFHIAVAQLESVLGITVPKHSGPLKVIFTLFDVLKNILSTNLACLVISIITTVLMVSVKEFFDPWLKKRVKSNIPIPIELFILIIATTASWALDLNVRYGVPVIGVIPSGLPEIKPPRLDLVVDILPDAAAIALVSYTVTLTAGLLFGKKYKYIVDPSQEMLALGAANLLGSFTGCFPATSGISRTLLIDKSGVKTQLAGIVSSVVLLFIILYLGHLFHSLPKCVLGCIILVCLKNMLMQSTNLVRLWKISRLEGLSWAITFFSVIAIDVDYGIIIGICSSLFFLLIQFILPKATIRGLLPSTEIYVDITQFTKAQEIPGLKIFRFSSALFFLNSVNFRDSLYRLCLQKTYSQLMDLLEKKKLLNQTVNTIIIDCSTIAFVDSSGVEAILDAINTLKELGIRCHLASCTASLMAMFERTSFRDKLPKDYSSIFPMVHDGVIYYLQHDYPESHDTNTIPSSIRF</sequence>
<feature type="transmembrane region" description="Helical" evidence="6">
    <location>
        <begin position="72"/>
        <end position="91"/>
    </location>
</feature>
<evidence type="ECO:0000256" key="5">
    <source>
        <dbReference type="SAM" id="MobiDB-lite"/>
    </source>
</evidence>
<dbReference type="EMBL" id="CAEY01001885">
    <property type="status" value="NOT_ANNOTATED_CDS"/>
    <property type="molecule type" value="Genomic_DNA"/>
</dbReference>
<protein>
    <recommendedName>
        <fullName evidence="7">STAS domain-containing protein</fullName>
    </recommendedName>
</protein>